<dbReference type="Gene3D" id="1.25.10.10">
    <property type="entry name" value="Leucine-rich Repeat Variant"/>
    <property type="match status" value="2"/>
</dbReference>
<reference evidence="9" key="1">
    <citation type="submission" date="2020-06" db="EMBL/GenBank/DDBJ databases">
        <title>WGS assembly of Ceratodon purpureus strain R40.</title>
        <authorList>
            <person name="Carey S.B."/>
            <person name="Jenkins J."/>
            <person name="Shu S."/>
            <person name="Lovell J.T."/>
            <person name="Sreedasyam A."/>
            <person name="Maumus F."/>
            <person name="Tiley G.P."/>
            <person name="Fernandez-Pozo N."/>
            <person name="Barry K."/>
            <person name="Chen C."/>
            <person name="Wang M."/>
            <person name="Lipzen A."/>
            <person name="Daum C."/>
            <person name="Saski C.A."/>
            <person name="Payton A.C."/>
            <person name="Mcbreen J.C."/>
            <person name="Conrad R.E."/>
            <person name="Kollar L.M."/>
            <person name="Olsson S."/>
            <person name="Huttunen S."/>
            <person name="Landis J.B."/>
            <person name="Wickett N.J."/>
            <person name="Johnson M.G."/>
            <person name="Rensing S.A."/>
            <person name="Grimwood J."/>
            <person name="Schmutz J."/>
            <person name="Mcdaniel S.F."/>
        </authorList>
    </citation>
    <scope>NUCLEOTIDE SEQUENCE</scope>
    <source>
        <strain evidence="9">R40</strain>
    </source>
</reference>
<keyword evidence="6" id="KW-0687">Ribonucleoprotein</keyword>
<dbReference type="Proteomes" id="UP000822688">
    <property type="component" value="Chromosome 1"/>
</dbReference>
<dbReference type="GO" id="GO:0032040">
    <property type="term" value="C:small-subunit processome"/>
    <property type="evidence" value="ECO:0007669"/>
    <property type="project" value="TreeGrafter"/>
</dbReference>
<name>A0A8T0J381_CERPU</name>
<evidence type="ECO:0000313" key="9">
    <source>
        <dbReference type="EMBL" id="KAG0589672.1"/>
    </source>
</evidence>
<dbReference type="InterPro" id="IPR022125">
    <property type="entry name" value="U3snoRNP10_N"/>
</dbReference>
<dbReference type="SMART" id="SM01036">
    <property type="entry name" value="BP28CT"/>
    <property type="match status" value="1"/>
</dbReference>
<dbReference type="SUPFAM" id="SSF48371">
    <property type="entry name" value="ARM repeat"/>
    <property type="match status" value="2"/>
</dbReference>
<sequence>MASSLALQLEALAVKAGPPTTVNTKTRPSLLFSPTHAADIDLRTIFDLCESGLEELAGTDKRFEAYRKTLFSVETLKLDRELQSRELNEKLNGSISTFLRILSHYILLKPAHQILEYLIRRYKIHVYNVDDILICALPYHETTLFVRIVQLLQLKKTKWAFLERVQKTGAAPTRAALVNQCRSDPAMLDTLCEAAIKVARMPSKTRTIASLTSIIIMEVLAAVPTVETSTVNRILPFVLHSFEGGITEDYRVGALMVVGTLANRASLSSSLVETLIVAMAKNIQKESAVEGAPLIRVSLMVMIQLMQTQALDHFPVEAFKILVKLRVFYELLAKLTVMYDASKLLSLFLEVHVKHCAIHVNYEQSLVNMINTVPLKDYVGQLVTSILQLYMGNVGLEDGEQRNRNEKEVAKHLFQVLERRFSTELDSAVSSCLQNGPGSGKSVNGNAQQQALREIFLGTLHMPLVESNRTLYASLDHPEARVREAAVRRLAEIEEAPKNSFHSEMKEMMWEALFQRAHDDDYGVLLAILSVKSLVNSPFPERVFKMLSTIISKSINTITTGGKTKAQATAAASMALTLLASEFLSLHPSFAERTATLLFGLLLASPKMLKLNLAALKLAREVPFVLYEGLPEIQDSIPEQKEGAKSQMEEFSKLVNEKVVASLAACVLKKSAILLPVLFSSATEFSRNKCLALAVLLRILQEAPKDSILDVLKASVPWLIEQIVVLESEKSFDLKSVTIHQEDYEAAKIKVVAYDRLDEQPTYIHAELIFKIFYQLLEILPTSSKGESAACNDILRRLYELFASARVGDKFSPHLQLLLRRLPDGVFPFLSNYFVSPDFEASPHLHSHSLDLLASYYSRLSTTTVKQSPKLDRKVVNQLQAALPALVVGLASSVQKVRKSAAECLEQLFVLSEKYHSALPGEAKTSRVEVLHSDTFQKVLKALVEAKSACTSNKQYVSKVLDNLLNGTESEASSSTKASRLTPVACKAVVNFFTVHALKLSAVAQKILFSVMKGTGHEVELLGAVVGTLEHLLERRARHHLQISSESNVNKLSPAEVDLLEVILQMYTPKAAVEMTASATAEKQPLNYLFEALKVEGGSTSDSAVVKPCVAALGCLTSEFFKHLSVHVQEQLFQALVELSSSTCADIRAPTQAVLRTIVVPAKVIAAYLHRLGSENQVVEESPAKKKRRVKPVKTNEVGQLWSTPQQQLSCTAALLEVLASLTNIEDRQELVIPLYQLLKYYQGEKWQLPSTDLVTSVHPENGIVSLTSPDYIQQLVLMNLEKLATTLLSVTNPDHAEIFDIDILVQCVADASDAATRNQALMLLTAIARIFPQKVLNHIVDLFSVIGSSTITQDDKYSHDVTQQLLVVVVPFWLKTNKDPTTLLQIIVTALPQVPVHRRMSLVTTLLRVMKEKDSLHVFLMLLLEGTASTANGEVQGENRVGSGKLDLWKGHWEVKFAKDLCQEYEPVTWLPALVKLLKATSTSTSPAASQFITYQLQGLYESYKVHVPQEAFVALLEQVVIQLHSSKIENHLSLVALLDCLTSVMAPIAYLEGLIKLLKVAENEIRQEVLILYTSRMKLQDEAGEHSQRSKKVDQNATDENILKREIDLQARMVSQISDILLAPTEDGSLGVKIAAIEALEKCAARLAGTSRAASLVDILGAVVSVLDAKKKALSVTGVRCVGTLVSILGPRALSSLPSIMTQFFILGRDAMLNLSNPGGTKESVVTAGTEIIASVLKTLGVIVENLGAFLNPYLENLISFLVLHPSVIKASDAKVTSNAAALRELISEKIPARLLLDPLIGTYEKSLTVGHEATTALFDMIASVASRMDRSSVPLYHTKIFHVCLRALDLRCNMPSSFASIAGVEKSVIQAFCSLSLKLSENSFKPLFINVIDWAQTSPAEDGGLSGTHLDRRISFFGLVHQLLEKLRSLFVPYFSFFLDLCISTLTDGQAVGDSDSAKPKKKKKKSSADGSGVGVTLGSWHLGQLVLSSLHKCFLYDTIDFLDSAKFQQLLGPVVAQLVVDPPPGLETSEGENKPENVSSLDEMDDTLVSCVSQMALASGSDLFWKPLNREVLMCTRNKKLRPRLLALRVVKLLAEQLKEEYLVLLPETLPFLAELLEDSELIVVAKSQEIIKILETNSGESLSQYF</sequence>
<evidence type="ECO:0000256" key="7">
    <source>
        <dbReference type="SAM" id="MobiDB-lite"/>
    </source>
</evidence>
<protein>
    <recommendedName>
        <fullName evidence="8">BP28 C-terminal domain-containing protein</fullName>
    </recommendedName>
</protein>
<evidence type="ECO:0000256" key="1">
    <source>
        <dbReference type="ARBA" id="ARBA00004604"/>
    </source>
</evidence>
<dbReference type="InterPro" id="IPR040191">
    <property type="entry name" value="UTP10"/>
</dbReference>
<dbReference type="Pfam" id="PF08146">
    <property type="entry name" value="BP28CT"/>
    <property type="match status" value="1"/>
</dbReference>
<dbReference type="GO" id="GO:0030515">
    <property type="term" value="F:snoRNA binding"/>
    <property type="evidence" value="ECO:0007669"/>
    <property type="project" value="TreeGrafter"/>
</dbReference>
<dbReference type="EMBL" id="CM026421">
    <property type="protein sequence ID" value="KAG0589672.1"/>
    <property type="molecule type" value="Genomic_DNA"/>
</dbReference>
<evidence type="ECO:0000256" key="6">
    <source>
        <dbReference type="ARBA" id="ARBA00023274"/>
    </source>
</evidence>
<keyword evidence="5" id="KW-0539">Nucleus</keyword>
<feature type="region of interest" description="Disordered" evidence="7">
    <location>
        <begin position="1954"/>
        <end position="1975"/>
    </location>
</feature>
<dbReference type="InterPro" id="IPR016024">
    <property type="entry name" value="ARM-type_fold"/>
</dbReference>
<dbReference type="InterPro" id="IPR056384">
    <property type="entry name" value="ARM_At3g06530"/>
</dbReference>
<evidence type="ECO:0000259" key="8">
    <source>
        <dbReference type="SMART" id="SM01036"/>
    </source>
</evidence>
<comment type="subcellular location">
    <subcellularLocation>
        <location evidence="1">Nucleus</location>
        <location evidence="1">Nucleolus</location>
    </subcellularLocation>
</comment>
<proteinExistence type="inferred from homology"/>
<organism evidence="9 10">
    <name type="scientific">Ceratodon purpureus</name>
    <name type="common">Fire moss</name>
    <name type="synonym">Dicranum purpureum</name>
    <dbReference type="NCBI Taxonomy" id="3225"/>
    <lineage>
        <taxon>Eukaryota</taxon>
        <taxon>Viridiplantae</taxon>
        <taxon>Streptophyta</taxon>
        <taxon>Embryophyta</taxon>
        <taxon>Bryophyta</taxon>
        <taxon>Bryophytina</taxon>
        <taxon>Bryopsida</taxon>
        <taxon>Dicranidae</taxon>
        <taxon>Pseudoditrichales</taxon>
        <taxon>Ditrichaceae</taxon>
        <taxon>Ceratodon</taxon>
    </lineage>
</organism>
<dbReference type="GO" id="GO:0030686">
    <property type="term" value="C:90S preribosome"/>
    <property type="evidence" value="ECO:0007669"/>
    <property type="project" value="TreeGrafter"/>
</dbReference>
<gene>
    <name evidence="9" type="ORF">KC19_1G038600</name>
</gene>
<comment type="similarity">
    <text evidence="2">Belongs to the HEATR1/UTP10 family.</text>
</comment>
<evidence type="ECO:0000256" key="4">
    <source>
        <dbReference type="ARBA" id="ARBA00022552"/>
    </source>
</evidence>
<keyword evidence="10" id="KW-1185">Reference proteome</keyword>
<keyword evidence="3" id="KW-0690">Ribosome biogenesis</keyword>
<dbReference type="GO" id="GO:0000462">
    <property type="term" value="P:maturation of SSU-rRNA from tricistronic rRNA transcript (SSU-rRNA, 5.8S rRNA, LSU-rRNA)"/>
    <property type="evidence" value="ECO:0007669"/>
    <property type="project" value="TreeGrafter"/>
</dbReference>
<dbReference type="InterPro" id="IPR011989">
    <property type="entry name" value="ARM-like"/>
</dbReference>
<dbReference type="PANTHER" id="PTHR13457">
    <property type="entry name" value="BAP28"/>
    <property type="match status" value="1"/>
</dbReference>
<keyword evidence="4" id="KW-0698">rRNA processing</keyword>
<dbReference type="Pfam" id="PF12397">
    <property type="entry name" value="U3snoRNP10"/>
    <property type="match status" value="1"/>
</dbReference>
<evidence type="ECO:0000256" key="2">
    <source>
        <dbReference type="ARBA" id="ARBA00010559"/>
    </source>
</evidence>
<dbReference type="InterPro" id="IPR012954">
    <property type="entry name" value="BP28_C_dom"/>
</dbReference>
<comment type="caution">
    <text evidence="9">The sequence shown here is derived from an EMBL/GenBank/DDBJ whole genome shotgun (WGS) entry which is preliminary data.</text>
</comment>
<evidence type="ECO:0000256" key="5">
    <source>
        <dbReference type="ARBA" id="ARBA00023242"/>
    </source>
</evidence>
<evidence type="ECO:0000256" key="3">
    <source>
        <dbReference type="ARBA" id="ARBA00022517"/>
    </source>
</evidence>
<dbReference type="InterPro" id="IPR056473">
    <property type="entry name" value="HEAT_Utp10/HEAT1"/>
</dbReference>
<dbReference type="GO" id="GO:0034455">
    <property type="term" value="C:t-UTP complex"/>
    <property type="evidence" value="ECO:0007669"/>
    <property type="project" value="TreeGrafter"/>
</dbReference>
<dbReference type="PANTHER" id="PTHR13457:SF1">
    <property type="entry name" value="HEAT REPEAT-CONTAINING PROTEIN 1"/>
    <property type="match status" value="1"/>
</dbReference>
<evidence type="ECO:0000313" key="10">
    <source>
        <dbReference type="Proteomes" id="UP000822688"/>
    </source>
</evidence>
<dbReference type="GO" id="GO:0045943">
    <property type="term" value="P:positive regulation of transcription by RNA polymerase I"/>
    <property type="evidence" value="ECO:0007669"/>
    <property type="project" value="TreeGrafter"/>
</dbReference>
<dbReference type="Pfam" id="PF24477">
    <property type="entry name" value="ARM_At3g06530"/>
    <property type="match status" value="1"/>
</dbReference>
<accession>A0A8T0J381</accession>
<dbReference type="Pfam" id="PF23243">
    <property type="entry name" value="HEAT_HEATR1"/>
    <property type="match status" value="1"/>
</dbReference>
<feature type="domain" description="BP28 C-terminal" evidence="8">
    <location>
        <begin position="1833"/>
        <end position="2005"/>
    </location>
</feature>